<evidence type="ECO:0000256" key="1">
    <source>
        <dbReference type="SAM" id="MobiDB-lite"/>
    </source>
</evidence>
<dbReference type="EMBL" id="MU001500">
    <property type="protein sequence ID" value="KAF2444654.1"/>
    <property type="molecule type" value="Genomic_DNA"/>
</dbReference>
<gene>
    <name evidence="2" type="ORF">P171DRAFT_431453</name>
</gene>
<keyword evidence="3" id="KW-1185">Reference proteome</keyword>
<feature type="region of interest" description="Disordered" evidence="1">
    <location>
        <begin position="46"/>
        <end position="70"/>
    </location>
</feature>
<name>A0A9P4PGI4_9PLEO</name>
<reference evidence="2" key="1">
    <citation type="journal article" date="2020" name="Stud. Mycol.">
        <title>101 Dothideomycetes genomes: a test case for predicting lifestyles and emergence of pathogens.</title>
        <authorList>
            <person name="Haridas S."/>
            <person name="Albert R."/>
            <person name="Binder M."/>
            <person name="Bloem J."/>
            <person name="Labutti K."/>
            <person name="Salamov A."/>
            <person name="Andreopoulos B."/>
            <person name="Baker S."/>
            <person name="Barry K."/>
            <person name="Bills G."/>
            <person name="Bluhm B."/>
            <person name="Cannon C."/>
            <person name="Castanera R."/>
            <person name="Culley D."/>
            <person name="Daum C."/>
            <person name="Ezra D."/>
            <person name="Gonzalez J."/>
            <person name="Henrissat B."/>
            <person name="Kuo A."/>
            <person name="Liang C."/>
            <person name="Lipzen A."/>
            <person name="Lutzoni F."/>
            <person name="Magnuson J."/>
            <person name="Mondo S."/>
            <person name="Nolan M."/>
            <person name="Ohm R."/>
            <person name="Pangilinan J."/>
            <person name="Park H.-J."/>
            <person name="Ramirez L."/>
            <person name="Alfaro M."/>
            <person name="Sun H."/>
            <person name="Tritt A."/>
            <person name="Yoshinaga Y."/>
            <person name="Zwiers L.-H."/>
            <person name="Turgeon B."/>
            <person name="Goodwin S."/>
            <person name="Spatafora J."/>
            <person name="Crous P."/>
            <person name="Grigoriev I."/>
        </authorList>
    </citation>
    <scope>NUCLEOTIDE SEQUENCE</scope>
    <source>
        <strain evidence="2">CBS 690.94</strain>
    </source>
</reference>
<protein>
    <submittedName>
        <fullName evidence="2">Uncharacterized protein</fullName>
    </submittedName>
</protein>
<comment type="caution">
    <text evidence="2">The sequence shown here is derived from an EMBL/GenBank/DDBJ whole genome shotgun (WGS) entry which is preliminary data.</text>
</comment>
<dbReference type="OrthoDB" id="3919284at2759"/>
<accession>A0A9P4PGI4</accession>
<dbReference type="Proteomes" id="UP000799764">
    <property type="component" value="Unassembled WGS sequence"/>
</dbReference>
<dbReference type="AlphaFoldDB" id="A0A9P4PGI4"/>
<proteinExistence type="predicted"/>
<sequence>MCHYFDSKTQFKDCEADPKHVISRRQYDRCDEAKKTGYPCEDAQPAKGENGEVIMTGTSKRPGKCPSCLS</sequence>
<evidence type="ECO:0000313" key="2">
    <source>
        <dbReference type="EMBL" id="KAF2444654.1"/>
    </source>
</evidence>
<organism evidence="2 3">
    <name type="scientific">Karstenula rhodostoma CBS 690.94</name>
    <dbReference type="NCBI Taxonomy" id="1392251"/>
    <lineage>
        <taxon>Eukaryota</taxon>
        <taxon>Fungi</taxon>
        <taxon>Dikarya</taxon>
        <taxon>Ascomycota</taxon>
        <taxon>Pezizomycotina</taxon>
        <taxon>Dothideomycetes</taxon>
        <taxon>Pleosporomycetidae</taxon>
        <taxon>Pleosporales</taxon>
        <taxon>Massarineae</taxon>
        <taxon>Didymosphaeriaceae</taxon>
        <taxon>Karstenula</taxon>
    </lineage>
</organism>
<evidence type="ECO:0000313" key="3">
    <source>
        <dbReference type="Proteomes" id="UP000799764"/>
    </source>
</evidence>